<evidence type="ECO:0000313" key="2">
    <source>
        <dbReference type="EMBL" id="KAK4471687.1"/>
    </source>
</evidence>
<feature type="chain" id="PRO_5042207832" description="SEA domain-containing protein" evidence="1">
    <location>
        <begin position="28"/>
        <end position="404"/>
    </location>
</feature>
<dbReference type="EMBL" id="JALJAT010000003">
    <property type="protein sequence ID" value="KAK4471687.1"/>
    <property type="molecule type" value="Genomic_DNA"/>
</dbReference>
<evidence type="ECO:0000256" key="1">
    <source>
        <dbReference type="SAM" id="SignalP"/>
    </source>
</evidence>
<evidence type="ECO:0008006" key="4">
    <source>
        <dbReference type="Google" id="ProtNLM"/>
    </source>
</evidence>
<dbReference type="Proteomes" id="UP001292079">
    <property type="component" value="Unassembled WGS sequence"/>
</dbReference>
<keyword evidence="1" id="KW-0732">Signal</keyword>
<comment type="caution">
    <text evidence="2">The sequence shown here is derived from an EMBL/GenBank/DDBJ whole genome shotgun (WGS) entry which is preliminary data.</text>
</comment>
<keyword evidence="3" id="KW-1185">Reference proteome</keyword>
<name>A0AAE2D591_SCHME</name>
<accession>A0AAE2D591</accession>
<sequence length="404" mass="46311">MLQMYFSIIKMHIFLLCICCTLSCTSGHYVGNIHSVTHRNFLRIPLIKVELNDSFPLLEPNKLLRINTRSFLLSLTTKLIINDFNTILISTKVGNDNKDMSDQFSSEGQLADSYCQFLLQSFQLSIPNELQFPQCKFLQFIPNLNICEAFFTFNTSVNINFTPSDLMNNLIYGINRFIDSLRKNESVHSELPINVTSSTDTTITNSDESTVAPISTNVKYNSSLLELLFRVKLNDEPLEWDENLLNTSSETYEIFSQSIYTELWQILREHVSYPKWNITFGEITFLQNTSFIKVQTTITTMDVDYMTDEQMHLIREIIISTIIQLFNGSAGNTWLSGSLDNDTLRSIVTNNTEMFDFLCLNIETNQFNLQSNDTEDVDLLITEEIDNLMNVTSKYNPDSDNASG</sequence>
<evidence type="ECO:0000313" key="3">
    <source>
        <dbReference type="Proteomes" id="UP001292079"/>
    </source>
</evidence>
<feature type="signal peptide" evidence="1">
    <location>
        <begin position="1"/>
        <end position="27"/>
    </location>
</feature>
<reference evidence="2" key="2">
    <citation type="journal article" date="2023" name="Infect Dis Poverty">
        <title>Chromosome-scale genome of the human blood fluke Schistosoma mekongi and its implications for public health.</title>
        <authorList>
            <person name="Zhou M."/>
            <person name="Xu L."/>
            <person name="Xu D."/>
            <person name="Chen W."/>
            <person name="Khan J."/>
            <person name="Hu Y."/>
            <person name="Huang H."/>
            <person name="Wei H."/>
            <person name="Zhang Y."/>
            <person name="Chusongsang P."/>
            <person name="Tanasarnprasert K."/>
            <person name="Hu X."/>
            <person name="Limpanont Y."/>
            <person name="Lv Z."/>
        </authorList>
    </citation>
    <scope>NUCLEOTIDE SEQUENCE</scope>
    <source>
        <strain evidence="2">LV_2022a</strain>
    </source>
</reference>
<reference evidence="2" key="1">
    <citation type="submission" date="2022-04" db="EMBL/GenBank/DDBJ databases">
        <authorList>
            <person name="Xu L."/>
            <person name="Lv Z."/>
        </authorList>
    </citation>
    <scope>NUCLEOTIDE SEQUENCE</scope>
    <source>
        <strain evidence="2">LV_2022a</strain>
    </source>
</reference>
<dbReference type="AlphaFoldDB" id="A0AAE2D591"/>
<protein>
    <recommendedName>
        <fullName evidence="4">SEA domain-containing protein</fullName>
    </recommendedName>
</protein>
<organism evidence="2 3">
    <name type="scientific">Schistosoma mekongi</name>
    <name type="common">Parasitic worm</name>
    <dbReference type="NCBI Taxonomy" id="38744"/>
    <lineage>
        <taxon>Eukaryota</taxon>
        <taxon>Metazoa</taxon>
        <taxon>Spiralia</taxon>
        <taxon>Lophotrochozoa</taxon>
        <taxon>Platyhelminthes</taxon>
        <taxon>Trematoda</taxon>
        <taxon>Digenea</taxon>
        <taxon>Strigeidida</taxon>
        <taxon>Schistosomatoidea</taxon>
        <taxon>Schistosomatidae</taxon>
        <taxon>Schistosoma</taxon>
    </lineage>
</organism>
<proteinExistence type="predicted"/>
<gene>
    <name evidence="2" type="ORF">MN116_005092</name>
</gene>